<dbReference type="Pfam" id="PF07024">
    <property type="entry name" value="ImpE"/>
    <property type="match status" value="1"/>
</dbReference>
<protein>
    <submittedName>
        <fullName evidence="1">Type VI secretion system protein ImpE</fullName>
    </submittedName>
</protein>
<evidence type="ECO:0000313" key="2">
    <source>
        <dbReference type="Proteomes" id="UP000538147"/>
    </source>
</evidence>
<proteinExistence type="predicted"/>
<dbReference type="EMBL" id="JACIIV010000010">
    <property type="protein sequence ID" value="MBB6227469.1"/>
    <property type="molecule type" value="Genomic_DNA"/>
</dbReference>
<dbReference type="Gene3D" id="1.25.40.10">
    <property type="entry name" value="Tetratricopeptide repeat domain"/>
    <property type="match status" value="1"/>
</dbReference>
<reference evidence="1 2" key="1">
    <citation type="submission" date="2020-08" db="EMBL/GenBank/DDBJ databases">
        <title>Genomic Encyclopedia of Type Strains, Phase IV (KMG-IV): sequencing the most valuable type-strain genomes for metagenomic binning, comparative biology and taxonomic classification.</title>
        <authorList>
            <person name="Goeker M."/>
        </authorList>
    </citation>
    <scope>NUCLEOTIDE SEQUENCE [LARGE SCALE GENOMIC DNA]</scope>
    <source>
        <strain evidence="1 2">DSM 102189</strain>
    </source>
</reference>
<name>A0A841L3Q2_9SPHN</name>
<organism evidence="1 2">
    <name type="scientific">Polymorphobacter multimanifer</name>
    <dbReference type="NCBI Taxonomy" id="1070431"/>
    <lineage>
        <taxon>Bacteria</taxon>
        <taxon>Pseudomonadati</taxon>
        <taxon>Pseudomonadota</taxon>
        <taxon>Alphaproteobacteria</taxon>
        <taxon>Sphingomonadales</taxon>
        <taxon>Sphingosinicellaceae</taxon>
        <taxon>Polymorphobacter</taxon>
    </lineage>
</organism>
<evidence type="ECO:0000313" key="1">
    <source>
        <dbReference type="EMBL" id="MBB6227469.1"/>
    </source>
</evidence>
<dbReference type="PIRSF" id="PIRSF029288">
    <property type="entry name" value="SciE_ImpE"/>
    <property type="match status" value="1"/>
</dbReference>
<dbReference type="InterPro" id="IPR009211">
    <property type="entry name" value="TagJ"/>
</dbReference>
<dbReference type="InterPro" id="IPR011990">
    <property type="entry name" value="TPR-like_helical_dom_sf"/>
</dbReference>
<accession>A0A841L3Q2</accession>
<keyword evidence="2" id="KW-1185">Reference proteome</keyword>
<gene>
    <name evidence="1" type="ORF">FHS79_001635</name>
</gene>
<sequence>MDAETLLKSGDLAGSRAALAATLRMVPGDADARQFFWQLISLHGEWEKARTQLQALATAEPKAMMMAGVYNQALAAMLTRDAVWSGRERPQSIVGAEPWVDGLLDAVHASAVQAPDAESRSAAALEAAPASAGSINGQQFEWIADADQRFGPMLEVIVGDNYGFLPIAAIKRVVCQGPNDLRDLIWLPGDIELRSGQTSAAMLPVTYPGTGGSGSAALMLARATDWRDQGGLEVGVGQHLLTTDGPEAGILELRQLIIA</sequence>
<dbReference type="SUPFAM" id="SSF144059">
    <property type="entry name" value="ImpE-like"/>
    <property type="match status" value="1"/>
</dbReference>
<dbReference type="Proteomes" id="UP000538147">
    <property type="component" value="Unassembled WGS sequence"/>
</dbReference>
<comment type="caution">
    <text evidence="1">The sequence shown here is derived from an EMBL/GenBank/DDBJ whole genome shotgun (WGS) entry which is preliminary data.</text>
</comment>
<dbReference type="AlphaFoldDB" id="A0A841L3Q2"/>
<dbReference type="RefSeq" id="WP_184198113.1">
    <property type="nucleotide sequence ID" value="NZ_BMOX01000003.1"/>
</dbReference>